<dbReference type="EMBL" id="AP019308">
    <property type="protein sequence ID" value="BBH21412.1"/>
    <property type="molecule type" value="Genomic_DNA"/>
</dbReference>
<evidence type="ECO:0000256" key="2">
    <source>
        <dbReference type="ARBA" id="ARBA00022801"/>
    </source>
</evidence>
<dbReference type="SUPFAM" id="SSF49899">
    <property type="entry name" value="Concanavalin A-like lectins/glucanases"/>
    <property type="match status" value="1"/>
</dbReference>
<evidence type="ECO:0000313" key="8">
    <source>
        <dbReference type="Proteomes" id="UP000275368"/>
    </source>
</evidence>
<sequence length="527" mass="60194">MNDTTNHKKAAKRIGVVMICFIILMTIGLVIHYSDSNKKNETIDSVMPTYRASYHFTTPDKWKNDPQRPIYFDGKYQYYYLYNHDYPNGNGTEWRHATSTDLVHWKDEGVAIPKYTNRNGDPWTGSVVVDDTNTAGFGKGAIVAIVTQPSADGGKQEQYLWYSTDKGKTFTSYSDDPIIPNPGTKDFRDPKIIWDHQINKWVMAMAEGTKIGFYESPNLKDWQYTSGFITGNIGIVECPDLYLMRANDGIYKWILGVSANGKPVGQPNTYAYWTGHFNGKEFSPDQSDPQWLDYGFDWYGAVTFEEGKDSDKYNHRYALAWMNNWDYPHNTPTLQEGFNGTDSIIRQINLKKESDHRYRLTSQPIEALNQLTNTTDSLKQIEVNGSKTLPITGDAYQLETDISWSDIKNVGLRLRESTDKNRHVDVGVFIEGQYSYVNRAFTGQPDKSGKYFESRSPFDVSKKNVHFKILVDKTSIEVFVDDGTIVFSNEIFPELNDQGITLFSEGGTAIFKNVVIKHFNKDQINLK</sequence>
<dbReference type="GO" id="GO:0004575">
    <property type="term" value="F:sucrose alpha-glucosidase activity"/>
    <property type="evidence" value="ECO:0007669"/>
    <property type="project" value="TreeGrafter"/>
</dbReference>
<dbReference type="InterPro" id="IPR013189">
    <property type="entry name" value="Glyco_hydro_32_C"/>
</dbReference>
<keyword evidence="8" id="KW-1185">Reference proteome</keyword>
<dbReference type="Proteomes" id="UP000275368">
    <property type="component" value="Chromosome"/>
</dbReference>
<evidence type="ECO:0000256" key="3">
    <source>
        <dbReference type="ARBA" id="ARBA00023295"/>
    </source>
</evidence>
<proteinExistence type="inferred from homology"/>
<dbReference type="Gene3D" id="2.60.120.560">
    <property type="entry name" value="Exo-inulinase, domain 1"/>
    <property type="match status" value="1"/>
</dbReference>
<dbReference type="SUPFAM" id="SSF75005">
    <property type="entry name" value="Arabinanase/levansucrase/invertase"/>
    <property type="match status" value="1"/>
</dbReference>
<comment type="similarity">
    <text evidence="1 4">Belongs to the glycosyl hydrolase 32 family.</text>
</comment>
<dbReference type="Pfam" id="PF08244">
    <property type="entry name" value="Glyco_hydro_32C"/>
    <property type="match status" value="1"/>
</dbReference>
<dbReference type="AlphaFoldDB" id="A0A3G9IT29"/>
<feature type="domain" description="Glycosyl hydrolase family 32 C-terminal" evidence="6">
    <location>
        <begin position="369"/>
        <end position="517"/>
    </location>
</feature>
<dbReference type="InterPro" id="IPR013148">
    <property type="entry name" value="Glyco_hydro_32_N"/>
</dbReference>
<name>A0A3G9IT29_9BACL</name>
<feature type="domain" description="Glycosyl hydrolase family 32 N-terminal" evidence="5">
    <location>
        <begin position="55"/>
        <end position="358"/>
    </location>
</feature>
<dbReference type="PANTHER" id="PTHR42800">
    <property type="entry name" value="EXOINULINASE INUD (AFU_ORTHOLOGUE AFUA_5G00480)"/>
    <property type="match status" value="1"/>
</dbReference>
<evidence type="ECO:0000313" key="7">
    <source>
        <dbReference type="EMBL" id="BBH21412.1"/>
    </source>
</evidence>
<dbReference type="InterPro" id="IPR001362">
    <property type="entry name" value="Glyco_hydro_32"/>
</dbReference>
<dbReference type="CDD" id="cd18622">
    <property type="entry name" value="GH32_Inu-like"/>
    <property type="match status" value="1"/>
</dbReference>
<dbReference type="Pfam" id="PF00251">
    <property type="entry name" value="Glyco_hydro_32N"/>
    <property type="match status" value="1"/>
</dbReference>
<organism evidence="7 8">
    <name type="scientific">Paenibacillus baekrokdamisoli</name>
    <dbReference type="NCBI Taxonomy" id="1712516"/>
    <lineage>
        <taxon>Bacteria</taxon>
        <taxon>Bacillati</taxon>
        <taxon>Bacillota</taxon>
        <taxon>Bacilli</taxon>
        <taxon>Bacillales</taxon>
        <taxon>Paenibacillaceae</taxon>
        <taxon>Paenibacillus</taxon>
    </lineage>
</organism>
<dbReference type="InterPro" id="IPR013320">
    <property type="entry name" value="ConA-like_dom_sf"/>
</dbReference>
<evidence type="ECO:0000259" key="6">
    <source>
        <dbReference type="Pfam" id="PF08244"/>
    </source>
</evidence>
<keyword evidence="3 4" id="KW-0326">Glycosidase</keyword>
<evidence type="ECO:0000256" key="4">
    <source>
        <dbReference type="RuleBase" id="RU362110"/>
    </source>
</evidence>
<dbReference type="GO" id="GO:0005987">
    <property type="term" value="P:sucrose catabolic process"/>
    <property type="evidence" value="ECO:0007669"/>
    <property type="project" value="TreeGrafter"/>
</dbReference>
<gene>
    <name evidence="7" type="primary">levB</name>
    <name evidence="7" type="ORF">Back11_27570</name>
</gene>
<reference evidence="7 8" key="1">
    <citation type="submission" date="2018-11" db="EMBL/GenBank/DDBJ databases">
        <title>Complete genome sequence of Paenibacillus baekrokdamisoli strain KCTC 33723.</title>
        <authorList>
            <person name="Kang S.W."/>
            <person name="Lee K.C."/>
            <person name="Kim K.K."/>
            <person name="Kim J.S."/>
            <person name="Kim D.S."/>
            <person name="Ko S.H."/>
            <person name="Yang S.H."/>
            <person name="Lee J.S."/>
        </authorList>
    </citation>
    <scope>NUCLEOTIDE SEQUENCE [LARGE SCALE GENOMIC DNA]</scope>
    <source>
        <strain evidence="7 8">KCTC 33723</strain>
    </source>
</reference>
<dbReference type="PANTHER" id="PTHR42800:SF1">
    <property type="entry name" value="EXOINULINASE INUD (AFU_ORTHOLOGUE AFUA_5G00480)"/>
    <property type="match status" value="1"/>
</dbReference>
<keyword evidence="2 4" id="KW-0378">Hydrolase</keyword>
<dbReference type="InterPro" id="IPR023296">
    <property type="entry name" value="Glyco_hydro_beta-prop_sf"/>
</dbReference>
<evidence type="ECO:0000256" key="1">
    <source>
        <dbReference type="ARBA" id="ARBA00009902"/>
    </source>
</evidence>
<accession>A0A3G9IT29</accession>
<evidence type="ECO:0000259" key="5">
    <source>
        <dbReference type="Pfam" id="PF00251"/>
    </source>
</evidence>
<protein>
    <submittedName>
        <fullName evidence="7">Levanbiose-producing levanase</fullName>
    </submittedName>
</protein>
<dbReference type="SMART" id="SM00640">
    <property type="entry name" value="Glyco_32"/>
    <property type="match status" value="1"/>
</dbReference>
<dbReference type="Gene3D" id="2.115.10.20">
    <property type="entry name" value="Glycosyl hydrolase domain, family 43"/>
    <property type="match status" value="1"/>
</dbReference>
<dbReference type="KEGG" id="pbk:Back11_27570"/>
<dbReference type="GO" id="GO:0005737">
    <property type="term" value="C:cytoplasm"/>
    <property type="evidence" value="ECO:0007669"/>
    <property type="project" value="TreeGrafter"/>
</dbReference>